<dbReference type="SUPFAM" id="SSF51556">
    <property type="entry name" value="Metallo-dependent hydrolases"/>
    <property type="match status" value="1"/>
</dbReference>
<keyword evidence="4" id="KW-1185">Reference proteome</keyword>
<accession>A0A0J6H8X2</accession>
<dbReference type="Proteomes" id="UP000182814">
    <property type="component" value="Chromosome I"/>
</dbReference>
<dbReference type="EMBL" id="VZPO01000009">
    <property type="protein sequence ID" value="KAB0501640.1"/>
    <property type="molecule type" value="Genomic_DNA"/>
</dbReference>
<reference evidence="2 5" key="3">
    <citation type="submission" date="2019-09" db="EMBL/GenBank/DDBJ databases">
        <title>Draft genome sequences of 48 bacterial type strains from the CCUG.</title>
        <authorList>
            <person name="Tunovic T."/>
            <person name="Pineiro-Iglesias B."/>
            <person name="Unosson C."/>
            <person name="Inganas E."/>
            <person name="Ohlen M."/>
            <person name="Cardew S."/>
            <person name="Jensie-Markopoulos S."/>
            <person name="Salva-Serra F."/>
            <person name="Jaen-Luchoro D."/>
            <person name="Karlsson R."/>
            <person name="Svensson-Stadler L."/>
            <person name="Chun J."/>
            <person name="Moore E."/>
        </authorList>
    </citation>
    <scope>NUCLEOTIDE SEQUENCE [LARGE SCALE GENOMIC DNA]</scope>
    <source>
        <strain evidence="2 5">CCUG 51522</strain>
    </source>
</reference>
<dbReference type="Gene3D" id="2.30.40.10">
    <property type="entry name" value="Urease, subunit C, domain 1"/>
    <property type="match status" value="1"/>
</dbReference>
<reference evidence="3" key="1">
    <citation type="submission" date="2016-10" db="EMBL/GenBank/DDBJ databases">
        <authorList>
            <person name="de Groot N.N."/>
        </authorList>
    </citation>
    <scope>NUCLEOTIDE SEQUENCE [LARGE SCALE GENOMIC DNA]</scope>
    <source>
        <strain evidence="3">BS3782</strain>
    </source>
</reference>
<dbReference type="PATRIC" id="fig|163011.3.peg.5800"/>
<dbReference type="EMBL" id="LT629746">
    <property type="protein sequence ID" value="SDR91927.1"/>
    <property type="molecule type" value="Genomic_DNA"/>
</dbReference>
<dbReference type="Pfam" id="PF07969">
    <property type="entry name" value="Amidohydro_3"/>
    <property type="match status" value="1"/>
</dbReference>
<dbReference type="GO" id="GO:0016812">
    <property type="term" value="F:hydrolase activity, acting on carbon-nitrogen (but not peptide) bonds, in cyclic amides"/>
    <property type="evidence" value="ECO:0007669"/>
    <property type="project" value="TreeGrafter"/>
</dbReference>
<protein>
    <submittedName>
        <fullName evidence="2">D-aminoacylase</fullName>
    </submittedName>
    <submittedName>
        <fullName evidence="3">N-acyl-D-amino-acid deacylase</fullName>
    </submittedName>
</protein>
<dbReference type="Gene3D" id="3.20.20.140">
    <property type="entry name" value="Metal-dependent hydrolases"/>
    <property type="match status" value="1"/>
</dbReference>
<evidence type="ECO:0000313" key="5">
    <source>
        <dbReference type="Proteomes" id="UP000434925"/>
    </source>
</evidence>
<dbReference type="Gene3D" id="3.30.1490.130">
    <property type="entry name" value="D-aminoacylase. Domain 3"/>
    <property type="match status" value="1"/>
</dbReference>
<reference evidence="4" key="2">
    <citation type="submission" date="2016-10" db="EMBL/GenBank/DDBJ databases">
        <authorList>
            <person name="Varghese N."/>
            <person name="Submissions S."/>
        </authorList>
    </citation>
    <scope>NUCLEOTIDE SEQUENCE [LARGE SCALE GENOMIC DNA]</scope>
    <source>
        <strain evidence="4">BS3782</strain>
    </source>
</reference>
<dbReference type="InterPro" id="IPR050378">
    <property type="entry name" value="Metallo-dep_Hydrolases_sf"/>
</dbReference>
<dbReference type="CDD" id="cd01297">
    <property type="entry name" value="D-aminoacylase"/>
    <property type="match status" value="1"/>
</dbReference>
<dbReference type="Proteomes" id="UP000434925">
    <property type="component" value="Unassembled WGS sequence"/>
</dbReference>
<dbReference type="InterPro" id="IPR023100">
    <property type="entry name" value="D-aminoacylase_insert_dom_sf"/>
</dbReference>
<dbReference type="PANTHER" id="PTHR11647">
    <property type="entry name" value="HYDRANTOINASE/DIHYDROPYRIMIDINASE FAMILY MEMBER"/>
    <property type="match status" value="1"/>
</dbReference>
<gene>
    <name evidence="2" type="ORF">F7R14_22745</name>
    <name evidence="3" type="ORF">SAMN04490191_0269</name>
</gene>
<evidence type="ECO:0000259" key="1">
    <source>
        <dbReference type="Pfam" id="PF07969"/>
    </source>
</evidence>
<dbReference type="InterPro" id="IPR011059">
    <property type="entry name" value="Metal-dep_hydrolase_composite"/>
</dbReference>
<dbReference type="RefSeq" id="WP_048396665.1">
    <property type="nucleotide sequence ID" value="NZ_JYLB01000008.1"/>
</dbReference>
<dbReference type="InterPro" id="IPR013108">
    <property type="entry name" value="Amidohydro_3"/>
</dbReference>
<dbReference type="PANTHER" id="PTHR11647:SF1">
    <property type="entry name" value="COLLAPSIN RESPONSE MEDIATOR PROTEIN"/>
    <property type="match status" value="1"/>
</dbReference>
<sequence length="485" mass="52628">MTYDTLIRNALIIDGSNAPGYPADVAILDGRIERIGDLHDARATEEIDAAGRVLAPGFIDVHTHDDTVVIRQPQMLPKLSQGVTTVIVGNCGISASPVSLRDEPPDPMNLLGTAAAFVYPRFSDYRAAVEAANTTLNVAALVGHTALRSNHLEDLFRTATAEEISAMREQLRESLEAGALGLSTGLAYANAFCASTDEVMQLTEELTAFGAVYTTHLRSEFEPVLEAMDEAFQIGLHAKAPVIISHLKCAGAGNWGRSPQLLASLEHAAKTHPVGCDCYPYAASSSTLDLKQVTDAHRITITWSTPHPQMGGRDLIDIAAEWDVPLLEAARRLQPAGAVYYGMDEADVRRILAHPLSMVGSDGLPEDPFPHPRLWGAFPRVLGHFSRDIGLFPLHTAVHKMTGLSAARFGLKERGEIREGYWADLVLFDPATIRDVADFNDPQRAAEGIDGVWVNGVLSYSEGQANGRREGRFLAREGDLRKGFH</sequence>
<feature type="domain" description="Amidohydrolase 3" evidence="1">
    <location>
        <begin position="45"/>
        <end position="459"/>
    </location>
</feature>
<dbReference type="GO" id="GO:0005829">
    <property type="term" value="C:cytosol"/>
    <property type="evidence" value="ECO:0007669"/>
    <property type="project" value="TreeGrafter"/>
</dbReference>
<dbReference type="SUPFAM" id="SSF51338">
    <property type="entry name" value="Composite domain of metallo-dependent hydrolases"/>
    <property type="match status" value="1"/>
</dbReference>
<dbReference type="GO" id="GO:0016811">
    <property type="term" value="F:hydrolase activity, acting on carbon-nitrogen (but not peptide) bonds, in linear amides"/>
    <property type="evidence" value="ECO:0007669"/>
    <property type="project" value="InterPro"/>
</dbReference>
<evidence type="ECO:0000313" key="3">
    <source>
        <dbReference type="EMBL" id="SDR91927.1"/>
    </source>
</evidence>
<name>A0A0J6H8X2_9PSED</name>
<proteinExistence type="predicted"/>
<dbReference type="AlphaFoldDB" id="A0A0J6H8X2"/>
<organism evidence="3 4">
    <name type="scientific">Pseudomonas lini</name>
    <dbReference type="NCBI Taxonomy" id="163011"/>
    <lineage>
        <taxon>Bacteria</taxon>
        <taxon>Pseudomonadati</taxon>
        <taxon>Pseudomonadota</taxon>
        <taxon>Gammaproteobacteria</taxon>
        <taxon>Pseudomonadales</taxon>
        <taxon>Pseudomonadaceae</taxon>
        <taxon>Pseudomonas</taxon>
    </lineage>
</organism>
<evidence type="ECO:0000313" key="4">
    <source>
        <dbReference type="Proteomes" id="UP000182814"/>
    </source>
</evidence>
<dbReference type="InterPro" id="IPR032466">
    <property type="entry name" value="Metal_Hydrolase"/>
</dbReference>
<evidence type="ECO:0000313" key="2">
    <source>
        <dbReference type="EMBL" id="KAB0501640.1"/>
    </source>
</evidence>